<dbReference type="PANTHER" id="PTHR43386:SF6">
    <property type="entry name" value="ABC TRANSPORTER PERMEASE PROTEIN"/>
    <property type="match status" value="1"/>
</dbReference>
<dbReference type="SUPFAM" id="SSF161098">
    <property type="entry name" value="MetI-like"/>
    <property type="match status" value="1"/>
</dbReference>
<proteinExistence type="inferred from homology"/>
<sequence length="323" mass="34513">MTDPGSAANIAVTTDHPQNTPPGSDPVGADTHSLWSDAVRQLRRKPSVIIASVIAVFFVVVAVFPSLFTSVDPGACNVSQAKIRPQWFSGPHPFGTDQFGCDLMAQLVNGARPSLLLAFVVVFFSVIIGVTLGTFAGFYLGWVDAIVSRVIEVFLVIPLLLAALLLLSLFRQDVSSGGGTFATILQPAIVLTGFGWMSYARYVRASVLETKHLDYVTAARVLGAGDFRIMFRHILPNAISSVTALIPTAIAGVISAEAVLSFLGIGVRPPSISWGIMLNSGAEWFSGGYPHMLLFPLVCLMLTILAFVVIGDNLRDALDPKLK</sequence>
<dbReference type="PROSITE" id="PS50928">
    <property type="entry name" value="ABC_TM1"/>
    <property type="match status" value="1"/>
</dbReference>
<feature type="domain" description="ABC transmembrane type-1" evidence="9">
    <location>
        <begin position="111"/>
        <end position="310"/>
    </location>
</feature>
<keyword evidence="2 7" id="KW-0813">Transport</keyword>
<dbReference type="PANTHER" id="PTHR43386">
    <property type="entry name" value="OLIGOPEPTIDE TRANSPORT SYSTEM PERMEASE PROTEIN APPC"/>
    <property type="match status" value="1"/>
</dbReference>
<keyword evidence="4 7" id="KW-0812">Transmembrane</keyword>
<gene>
    <name evidence="10" type="ORF">ABLG96_02350</name>
</gene>
<keyword evidence="5 7" id="KW-1133">Transmembrane helix</keyword>
<evidence type="ECO:0000256" key="7">
    <source>
        <dbReference type="RuleBase" id="RU363032"/>
    </source>
</evidence>
<evidence type="ECO:0000256" key="5">
    <source>
        <dbReference type="ARBA" id="ARBA00022989"/>
    </source>
</evidence>
<comment type="similarity">
    <text evidence="7">Belongs to the binding-protein-dependent transport system permease family.</text>
</comment>
<dbReference type="CDD" id="cd06261">
    <property type="entry name" value="TM_PBP2"/>
    <property type="match status" value="1"/>
</dbReference>
<keyword evidence="3" id="KW-1003">Cell membrane</keyword>
<dbReference type="InterPro" id="IPR025966">
    <property type="entry name" value="OppC_N"/>
</dbReference>
<evidence type="ECO:0000256" key="4">
    <source>
        <dbReference type="ARBA" id="ARBA00022692"/>
    </source>
</evidence>
<organism evidence="10">
    <name type="scientific">Nakamurella sp. A5-74</name>
    <dbReference type="NCBI Taxonomy" id="3158264"/>
    <lineage>
        <taxon>Bacteria</taxon>
        <taxon>Bacillati</taxon>
        <taxon>Actinomycetota</taxon>
        <taxon>Actinomycetes</taxon>
        <taxon>Nakamurellales</taxon>
        <taxon>Nakamurellaceae</taxon>
        <taxon>Nakamurella</taxon>
    </lineage>
</organism>
<reference evidence="10" key="1">
    <citation type="submission" date="2024-05" db="EMBL/GenBank/DDBJ databases">
        <authorList>
            <person name="Cai S.Y."/>
            <person name="Jin L.M."/>
            <person name="Li H.R."/>
        </authorList>
    </citation>
    <scope>NUCLEOTIDE SEQUENCE</scope>
    <source>
        <strain evidence="10">A5-74</strain>
    </source>
</reference>
<feature type="transmembrane region" description="Helical" evidence="7">
    <location>
        <begin position="48"/>
        <end position="68"/>
    </location>
</feature>
<dbReference type="AlphaFoldDB" id="A0AAU8DPU2"/>
<feature type="transmembrane region" description="Helical" evidence="7">
    <location>
        <begin position="176"/>
        <end position="196"/>
    </location>
</feature>
<dbReference type="InterPro" id="IPR050366">
    <property type="entry name" value="BP-dependent_transpt_permease"/>
</dbReference>
<feature type="region of interest" description="Disordered" evidence="8">
    <location>
        <begin position="1"/>
        <end position="30"/>
    </location>
</feature>
<accession>A0AAU8DPU2</accession>
<keyword evidence="6 7" id="KW-0472">Membrane</keyword>
<evidence type="ECO:0000259" key="9">
    <source>
        <dbReference type="PROSITE" id="PS50928"/>
    </source>
</evidence>
<comment type="subcellular location">
    <subcellularLocation>
        <location evidence="1 7">Cell membrane</location>
        <topology evidence="1 7">Multi-pass membrane protein</topology>
    </subcellularLocation>
</comment>
<dbReference type="GO" id="GO:0005886">
    <property type="term" value="C:plasma membrane"/>
    <property type="evidence" value="ECO:0007669"/>
    <property type="project" value="UniProtKB-SubCell"/>
</dbReference>
<dbReference type="InterPro" id="IPR000515">
    <property type="entry name" value="MetI-like"/>
</dbReference>
<evidence type="ECO:0000256" key="8">
    <source>
        <dbReference type="SAM" id="MobiDB-lite"/>
    </source>
</evidence>
<feature type="transmembrane region" description="Helical" evidence="7">
    <location>
        <begin position="293"/>
        <end position="314"/>
    </location>
</feature>
<evidence type="ECO:0000256" key="2">
    <source>
        <dbReference type="ARBA" id="ARBA00022448"/>
    </source>
</evidence>
<feature type="transmembrane region" description="Helical" evidence="7">
    <location>
        <begin position="115"/>
        <end position="141"/>
    </location>
</feature>
<name>A0AAU8DPU2_9ACTN</name>
<evidence type="ECO:0000256" key="6">
    <source>
        <dbReference type="ARBA" id="ARBA00023136"/>
    </source>
</evidence>
<dbReference type="GO" id="GO:0055085">
    <property type="term" value="P:transmembrane transport"/>
    <property type="evidence" value="ECO:0007669"/>
    <property type="project" value="InterPro"/>
</dbReference>
<dbReference type="InterPro" id="IPR035906">
    <property type="entry name" value="MetI-like_sf"/>
</dbReference>
<dbReference type="Pfam" id="PF12911">
    <property type="entry name" value="OppC_N"/>
    <property type="match status" value="1"/>
</dbReference>
<evidence type="ECO:0000313" key="10">
    <source>
        <dbReference type="EMBL" id="XCG64210.1"/>
    </source>
</evidence>
<dbReference type="Gene3D" id="1.10.3720.10">
    <property type="entry name" value="MetI-like"/>
    <property type="match status" value="1"/>
</dbReference>
<evidence type="ECO:0000256" key="3">
    <source>
        <dbReference type="ARBA" id="ARBA00022475"/>
    </source>
</evidence>
<feature type="transmembrane region" description="Helical" evidence="7">
    <location>
        <begin position="153"/>
        <end position="170"/>
    </location>
</feature>
<dbReference type="RefSeq" id="WP_353649823.1">
    <property type="nucleotide sequence ID" value="NZ_CP159218.1"/>
</dbReference>
<protein>
    <submittedName>
        <fullName evidence="10">ABC transporter permease</fullName>
    </submittedName>
</protein>
<feature type="transmembrane region" description="Helical" evidence="7">
    <location>
        <begin position="238"/>
        <end position="265"/>
    </location>
</feature>
<dbReference type="Pfam" id="PF00528">
    <property type="entry name" value="BPD_transp_1"/>
    <property type="match status" value="1"/>
</dbReference>
<evidence type="ECO:0000256" key="1">
    <source>
        <dbReference type="ARBA" id="ARBA00004651"/>
    </source>
</evidence>
<dbReference type="EMBL" id="CP159218">
    <property type="protein sequence ID" value="XCG64210.1"/>
    <property type="molecule type" value="Genomic_DNA"/>
</dbReference>